<organism evidence="1">
    <name type="scientific">Singulisphaera sp. Ch08</name>
    <dbReference type="NCBI Taxonomy" id="3120278"/>
    <lineage>
        <taxon>Bacteria</taxon>
        <taxon>Pseudomonadati</taxon>
        <taxon>Planctomycetota</taxon>
        <taxon>Planctomycetia</taxon>
        <taxon>Isosphaerales</taxon>
        <taxon>Isosphaeraceae</taxon>
        <taxon>Singulisphaera</taxon>
    </lineage>
</organism>
<dbReference type="InterPro" id="IPR029069">
    <property type="entry name" value="HotDog_dom_sf"/>
</dbReference>
<dbReference type="GO" id="GO:0047617">
    <property type="term" value="F:fatty acyl-CoA hydrolase activity"/>
    <property type="evidence" value="ECO:0007669"/>
    <property type="project" value="TreeGrafter"/>
</dbReference>
<dbReference type="AlphaFoldDB" id="A0AAU7CDW4"/>
<protein>
    <submittedName>
        <fullName evidence="1">Thioesterase family protein</fullName>
        <ecNumber evidence="1">3.1.2.-</ecNumber>
    </submittedName>
</protein>
<evidence type="ECO:0000313" key="1">
    <source>
        <dbReference type="EMBL" id="XBH03411.1"/>
    </source>
</evidence>
<sequence length="147" mass="16429">MDSKPAFPSKFPVFITLPVQWGDQDAYGHVNNTVYFRWFESARIAYFGQIGLTEMMSAAKVGPILASITCDYRRQITFPESVIIGAKVTRIGRTSITMEHELFTESNQALAAEGKSTIVVFDYSTNRPHPVPDPIRRAIEALEGESL</sequence>
<gene>
    <name evidence="1" type="ORF">V5E97_34645</name>
</gene>
<dbReference type="EC" id="3.1.2.-" evidence="1"/>
<dbReference type="Pfam" id="PF13279">
    <property type="entry name" value="4HBT_2"/>
    <property type="match status" value="1"/>
</dbReference>
<dbReference type="PANTHER" id="PTHR31793:SF39">
    <property type="entry name" value="THIOESTERASE_THIOL ESTER DEHYDRASE-ISOMERASE"/>
    <property type="match status" value="1"/>
</dbReference>
<accession>A0AAU7CDW4</accession>
<dbReference type="CDD" id="cd00586">
    <property type="entry name" value="4HBT"/>
    <property type="match status" value="1"/>
</dbReference>
<name>A0AAU7CDW4_9BACT</name>
<dbReference type="Gene3D" id="3.10.129.10">
    <property type="entry name" value="Hotdog Thioesterase"/>
    <property type="match status" value="1"/>
</dbReference>
<dbReference type="PANTHER" id="PTHR31793">
    <property type="entry name" value="4-HYDROXYBENZOYL-COA THIOESTERASE FAMILY MEMBER"/>
    <property type="match status" value="1"/>
</dbReference>
<dbReference type="EMBL" id="CP155447">
    <property type="protein sequence ID" value="XBH03411.1"/>
    <property type="molecule type" value="Genomic_DNA"/>
</dbReference>
<reference evidence="1" key="1">
    <citation type="submission" date="2024-05" db="EMBL/GenBank/DDBJ databases">
        <title>Planctomycetes of the genus Singulisphaera possess chitinolytic capabilities.</title>
        <authorList>
            <person name="Ivanova A."/>
        </authorList>
    </citation>
    <scope>NUCLEOTIDE SEQUENCE</scope>
    <source>
        <strain evidence="1">Ch08T</strain>
    </source>
</reference>
<keyword evidence="1" id="KW-0378">Hydrolase</keyword>
<dbReference type="InterPro" id="IPR050563">
    <property type="entry name" value="4-hydroxybenzoyl-CoA_TE"/>
</dbReference>
<proteinExistence type="predicted"/>
<dbReference type="RefSeq" id="WP_406696144.1">
    <property type="nucleotide sequence ID" value="NZ_CP155447.1"/>
</dbReference>
<dbReference type="SUPFAM" id="SSF54637">
    <property type="entry name" value="Thioesterase/thiol ester dehydrase-isomerase"/>
    <property type="match status" value="1"/>
</dbReference>